<sequence>MQARQARIHESSYSQDPQFIFPRPSNLRPLPSRDNISLATPFLDNLRSLTQVVNNTIKLVVCSFPYLNTCSQTQPSLIAYSTLLSSPRDNLPEPFQPRPLPASQNMTHV</sequence>
<name>A0A8T3BUX4_DENNO</name>
<dbReference type="Proteomes" id="UP000829196">
    <property type="component" value="Unassembled WGS sequence"/>
</dbReference>
<proteinExistence type="predicted"/>
<accession>A0A8T3BUX4</accession>
<comment type="caution">
    <text evidence="2">The sequence shown here is derived from an EMBL/GenBank/DDBJ whole genome shotgun (WGS) entry which is preliminary data.</text>
</comment>
<reference evidence="2" key="1">
    <citation type="journal article" date="2022" name="Front. Genet.">
        <title>Chromosome-Scale Assembly of the Dendrobium nobile Genome Provides Insights Into the Molecular Mechanism of the Biosynthesis of the Medicinal Active Ingredient of Dendrobium.</title>
        <authorList>
            <person name="Xu Q."/>
            <person name="Niu S.-C."/>
            <person name="Li K.-L."/>
            <person name="Zheng P.-J."/>
            <person name="Zhang X.-J."/>
            <person name="Jia Y."/>
            <person name="Liu Y."/>
            <person name="Niu Y.-X."/>
            <person name="Yu L.-H."/>
            <person name="Chen D.-F."/>
            <person name="Zhang G.-Q."/>
        </authorList>
    </citation>
    <scope>NUCLEOTIDE SEQUENCE</scope>
    <source>
        <tissue evidence="2">Leaf</tissue>
    </source>
</reference>
<organism evidence="2 3">
    <name type="scientific">Dendrobium nobile</name>
    <name type="common">Orchid</name>
    <dbReference type="NCBI Taxonomy" id="94219"/>
    <lineage>
        <taxon>Eukaryota</taxon>
        <taxon>Viridiplantae</taxon>
        <taxon>Streptophyta</taxon>
        <taxon>Embryophyta</taxon>
        <taxon>Tracheophyta</taxon>
        <taxon>Spermatophyta</taxon>
        <taxon>Magnoliopsida</taxon>
        <taxon>Liliopsida</taxon>
        <taxon>Asparagales</taxon>
        <taxon>Orchidaceae</taxon>
        <taxon>Epidendroideae</taxon>
        <taxon>Malaxideae</taxon>
        <taxon>Dendrobiinae</taxon>
        <taxon>Dendrobium</taxon>
    </lineage>
</organism>
<dbReference type="AlphaFoldDB" id="A0A8T3BUX4"/>
<evidence type="ECO:0000313" key="2">
    <source>
        <dbReference type="EMBL" id="KAI0519886.1"/>
    </source>
</evidence>
<feature type="region of interest" description="Disordered" evidence="1">
    <location>
        <begin position="88"/>
        <end position="109"/>
    </location>
</feature>
<keyword evidence="3" id="KW-1185">Reference proteome</keyword>
<evidence type="ECO:0000256" key="1">
    <source>
        <dbReference type="SAM" id="MobiDB-lite"/>
    </source>
</evidence>
<gene>
    <name evidence="2" type="ORF">KFK09_007347</name>
</gene>
<evidence type="ECO:0000313" key="3">
    <source>
        <dbReference type="Proteomes" id="UP000829196"/>
    </source>
</evidence>
<protein>
    <submittedName>
        <fullName evidence="2">Uncharacterized protein</fullName>
    </submittedName>
</protein>
<dbReference type="EMBL" id="JAGYWB010000006">
    <property type="protein sequence ID" value="KAI0519886.1"/>
    <property type="molecule type" value="Genomic_DNA"/>
</dbReference>